<organism evidence="1 2">
    <name type="scientific">Rhipicephalus microplus</name>
    <name type="common">Cattle tick</name>
    <name type="synonym">Boophilus microplus</name>
    <dbReference type="NCBI Taxonomy" id="6941"/>
    <lineage>
        <taxon>Eukaryota</taxon>
        <taxon>Metazoa</taxon>
        <taxon>Ecdysozoa</taxon>
        <taxon>Arthropoda</taxon>
        <taxon>Chelicerata</taxon>
        <taxon>Arachnida</taxon>
        <taxon>Acari</taxon>
        <taxon>Parasitiformes</taxon>
        <taxon>Ixodida</taxon>
        <taxon>Ixodoidea</taxon>
        <taxon>Ixodidae</taxon>
        <taxon>Rhipicephalinae</taxon>
        <taxon>Rhipicephalus</taxon>
        <taxon>Boophilus</taxon>
    </lineage>
</organism>
<gene>
    <name evidence="1" type="ORF">HPB51_007355</name>
</gene>
<evidence type="ECO:0000313" key="1">
    <source>
        <dbReference type="EMBL" id="KAH8036932.1"/>
    </source>
</evidence>
<dbReference type="AlphaFoldDB" id="A0A9J6ERX9"/>
<keyword evidence="2" id="KW-1185">Reference proteome</keyword>
<dbReference type="EMBL" id="JABSTU010000002">
    <property type="protein sequence ID" value="KAH8036932.1"/>
    <property type="molecule type" value="Genomic_DNA"/>
</dbReference>
<dbReference type="Proteomes" id="UP000821866">
    <property type="component" value="Chromosome 10"/>
</dbReference>
<evidence type="ECO:0000313" key="2">
    <source>
        <dbReference type="Proteomes" id="UP000821866"/>
    </source>
</evidence>
<accession>A0A9J6ERX9</accession>
<comment type="caution">
    <text evidence="1">The sequence shown here is derived from an EMBL/GenBank/DDBJ whole genome shotgun (WGS) entry which is preliminary data.</text>
</comment>
<reference evidence="1" key="1">
    <citation type="journal article" date="2020" name="Cell">
        <title>Large-Scale Comparative Analyses of Tick Genomes Elucidate Their Genetic Diversity and Vector Capacities.</title>
        <authorList>
            <consortium name="Tick Genome and Microbiome Consortium (TIGMIC)"/>
            <person name="Jia N."/>
            <person name="Wang J."/>
            <person name="Shi W."/>
            <person name="Du L."/>
            <person name="Sun Y."/>
            <person name="Zhan W."/>
            <person name="Jiang J.F."/>
            <person name="Wang Q."/>
            <person name="Zhang B."/>
            <person name="Ji P."/>
            <person name="Bell-Sakyi L."/>
            <person name="Cui X.M."/>
            <person name="Yuan T.T."/>
            <person name="Jiang B.G."/>
            <person name="Yang W.F."/>
            <person name="Lam T.T."/>
            <person name="Chang Q.C."/>
            <person name="Ding S.J."/>
            <person name="Wang X.J."/>
            <person name="Zhu J.G."/>
            <person name="Ruan X.D."/>
            <person name="Zhao L."/>
            <person name="Wei J.T."/>
            <person name="Ye R.Z."/>
            <person name="Que T.C."/>
            <person name="Du C.H."/>
            <person name="Zhou Y.H."/>
            <person name="Cheng J.X."/>
            <person name="Dai P.F."/>
            <person name="Guo W.B."/>
            <person name="Han X.H."/>
            <person name="Huang E.J."/>
            <person name="Li L.F."/>
            <person name="Wei W."/>
            <person name="Gao Y.C."/>
            <person name="Liu J.Z."/>
            <person name="Shao H.Z."/>
            <person name="Wang X."/>
            <person name="Wang C.C."/>
            <person name="Yang T.C."/>
            <person name="Huo Q.B."/>
            <person name="Li W."/>
            <person name="Chen H.Y."/>
            <person name="Chen S.E."/>
            <person name="Zhou L.G."/>
            <person name="Ni X.B."/>
            <person name="Tian J.H."/>
            <person name="Sheng Y."/>
            <person name="Liu T."/>
            <person name="Pan Y.S."/>
            <person name="Xia L.Y."/>
            <person name="Li J."/>
            <person name="Zhao F."/>
            <person name="Cao W.C."/>
        </authorList>
    </citation>
    <scope>NUCLEOTIDE SEQUENCE</scope>
    <source>
        <strain evidence="1">Rmic-2018</strain>
    </source>
</reference>
<proteinExistence type="predicted"/>
<name>A0A9J6ERX9_RHIMP</name>
<reference evidence="1" key="2">
    <citation type="submission" date="2021-09" db="EMBL/GenBank/DDBJ databases">
        <authorList>
            <person name="Jia N."/>
            <person name="Wang J."/>
            <person name="Shi W."/>
            <person name="Du L."/>
            <person name="Sun Y."/>
            <person name="Zhan W."/>
            <person name="Jiang J."/>
            <person name="Wang Q."/>
            <person name="Zhang B."/>
            <person name="Ji P."/>
            <person name="Sakyi L.B."/>
            <person name="Cui X."/>
            <person name="Yuan T."/>
            <person name="Jiang B."/>
            <person name="Yang W."/>
            <person name="Lam T.T.-Y."/>
            <person name="Chang Q."/>
            <person name="Ding S."/>
            <person name="Wang X."/>
            <person name="Zhu J."/>
            <person name="Ruan X."/>
            <person name="Zhao L."/>
            <person name="Wei J."/>
            <person name="Que T."/>
            <person name="Du C."/>
            <person name="Cheng J."/>
            <person name="Dai P."/>
            <person name="Han X."/>
            <person name="Huang E."/>
            <person name="Gao Y."/>
            <person name="Liu J."/>
            <person name="Shao H."/>
            <person name="Ye R."/>
            <person name="Li L."/>
            <person name="Wei W."/>
            <person name="Wang X."/>
            <person name="Wang C."/>
            <person name="Huo Q."/>
            <person name="Li W."/>
            <person name="Guo W."/>
            <person name="Chen H."/>
            <person name="Chen S."/>
            <person name="Zhou L."/>
            <person name="Zhou L."/>
            <person name="Ni X."/>
            <person name="Tian J."/>
            <person name="Zhou Y."/>
            <person name="Sheng Y."/>
            <person name="Liu T."/>
            <person name="Pan Y."/>
            <person name="Xia L."/>
            <person name="Li J."/>
            <person name="Zhao F."/>
            <person name="Cao W."/>
        </authorList>
    </citation>
    <scope>NUCLEOTIDE SEQUENCE</scope>
    <source>
        <strain evidence="1">Rmic-2018</strain>
        <tissue evidence="1">Larvae</tissue>
    </source>
</reference>
<sequence length="231" mass="25340">MTAQELTGKEGIARQARRRWLTLMGTGAARAPCLGQTGPGCAALSAAGIVRRGPLFWGVSPHGLREPQTLCWWQRAVVLRDAALFFLDSEIEAKASRSSTLFFAPAPPLCRMFFRGTELACLAVRLVQLGVGRLPPKISGCSLLRQSSEKKSIAAGVCRPLESERSMCNAVPPCDRTVTRSSRQRCWSGAKYVMMQETRQDKIDLLLDSQSLRQDLCFGVVTLVEVLEPTT</sequence>
<protein>
    <submittedName>
        <fullName evidence="1">Uncharacterized protein</fullName>
    </submittedName>
</protein>